<dbReference type="RefSeq" id="WP_220143336.1">
    <property type="nucleotide sequence ID" value="NZ_JAHXZI010000004.1"/>
</dbReference>
<proteinExistence type="predicted"/>
<gene>
    <name evidence="2" type="ORF">KZ829_08675</name>
</gene>
<name>A0ABS7B073_9ACTN</name>
<keyword evidence="3" id="KW-1185">Reference proteome</keyword>
<feature type="region of interest" description="Disordered" evidence="1">
    <location>
        <begin position="47"/>
        <end position="66"/>
    </location>
</feature>
<reference evidence="2 3" key="1">
    <citation type="journal article" date="2013" name="Antonie Van Leeuwenhoek">
        <title>Actinoplanes hulinensis sp. nov., a novel actinomycete isolated from soybean root (Glycine max (L.) Merr).</title>
        <authorList>
            <person name="Shen Y."/>
            <person name="Liu C."/>
            <person name="Wang X."/>
            <person name="Zhao J."/>
            <person name="Jia F."/>
            <person name="Zhang Y."/>
            <person name="Wang L."/>
            <person name="Yang D."/>
            <person name="Xiang W."/>
        </authorList>
    </citation>
    <scope>NUCLEOTIDE SEQUENCE [LARGE SCALE GENOMIC DNA]</scope>
    <source>
        <strain evidence="2 3">NEAU-M9</strain>
    </source>
</reference>
<comment type="caution">
    <text evidence="2">The sequence shown here is derived from an EMBL/GenBank/DDBJ whole genome shotgun (WGS) entry which is preliminary data.</text>
</comment>
<organism evidence="2 3">
    <name type="scientific">Actinoplanes hulinensis</name>
    <dbReference type="NCBI Taxonomy" id="1144547"/>
    <lineage>
        <taxon>Bacteria</taxon>
        <taxon>Bacillati</taxon>
        <taxon>Actinomycetota</taxon>
        <taxon>Actinomycetes</taxon>
        <taxon>Micromonosporales</taxon>
        <taxon>Micromonosporaceae</taxon>
        <taxon>Actinoplanes</taxon>
    </lineage>
</organism>
<accession>A0ABS7B073</accession>
<dbReference type="Proteomes" id="UP001519863">
    <property type="component" value="Unassembled WGS sequence"/>
</dbReference>
<evidence type="ECO:0000313" key="3">
    <source>
        <dbReference type="Proteomes" id="UP001519863"/>
    </source>
</evidence>
<evidence type="ECO:0000256" key="1">
    <source>
        <dbReference type="SAM" id="MobiDB-lite"/>
    </source>
</evidence>
<evidence type="ECO:0000313" key="2">
    <source>
        <dbReference type="EMBL" id="MBW6433809.1"/>
    </source>
</evidence>
<sequence length="66" mass="6915">MEISGLGPVEHDEQLGWFRSAPVPVLDDAPCRIAVEGYDGGPDFHAAIRGSARPPAPSATWAPSTS</sequence>
<protein>
    <submittedName>
        <fullName evidence="2">Uncharacterized protein</fullName>
    </submittedName>
</protein>
<dbReference type="EMBL" id="JAHXZI010000004">
    <property type="protein sequence ID" value="MBW6433809.1"/>
    <property type="molecule type" value="Genomic_DNA"/>
</dbReference>